<feature type="region of interest" description="Disordered" evidence="1">
    <location>
        <begin position="138"/>
        <end position="163"/>
    </location>
</feature>
<dbReference type="EMBL" id="CAUYUJ010018157">
    <property type="protein sequence ID" value="CAK0881133.1"/>
    <property type="molecule type" value="Genomic_DNA"/>
</dbReference>
<reference evidence="2" key="1">
    <citation type="submission" date="2023-10" db="EMBL/GenBank/DDBJ databases">
        <authorList>
            <person name="Chen Y."/>
            <person name="Shah S."/>
            <person name="Dougan E. K."/>
            <person name="Thang M."/>
            <person name="Chan C."/>
        </authorList>
    </citation>
    <scope>NUCLEOTIDE SEQUENCE [LARGE SCALE GENOMIC DNA]</scope>
</reference>
<organism evidence="2 3">
    <name type="scientific">Prorocentrum cordatum</name>
    <dbReference type="NCBI Taxonomy" id="2364126"/>
    <lineage>
        <taxon>Eukaryota</taxon>
        <taxon>Sar</taxon>
        <taxon>Alveolata</taxon>
        <taxon>Dinophyceae</taxon>
        <taxon>Prorocentrales</taxon>
        <taxon>Prorocentraceae</taxon>
        <taxon>Prorocentrum</taxon>
    </lineage>
</organism>
<feature type="region of interest" description="Disordered" evidence="1">
    <location>
        <begin position="68"/>
        <end position="101"/>
    </location>
</feature>
<feature type="non-terminal residue" evidence="2">
    <location>
        <position position="192"/>
    </location>
</feature>
<name>A0ABN9W901_9DINO</name>
<evidence type="ECO:0000313" key="2">
    <source>
        <dbReference type="EMBL" id="CAK0881133.1"/>
    </source>
</evidence>
<feature type="region of interest" description="Disordered" evidence="1">
    <location>
        <begin position="13"/>
        <end position="45"/>
    </location>
</feature>
<feature type="compositionally biased region" description="Pro residues" evidence="1">
    <location>
        <begin position="143"/>
        <end position="153"/>
    </location>
</feature>
<feature type="compositionally biased region" description="Low complexity" evidence="1">
    <location>
        <begin position="26"/>
        <end position="35"/>
    </location>
</feature>
<proteinExistence type="predicted"/>
<evidence type="ECO:0000256" key="1">
    <source>
        <dbReference type="SAM" id="MobiDB-lite"/>
    </source>
</evidence>
<protein>
    <submittedName>
        <fullName evidence="2">Uncharacterized protein</fullName>
    </submittedName>
</protein>
<dbReference type="Proteomes" id="UP001189429">
    <property type="component" value="Unassembled WGS sequence"/>
</dbReference>
<feature type="compositionally biased region" description="Acidic residues" evidence="1">
    <location>
        <begin position="89"/>
        <end position="101"/>
    </location>
</feature>
<keyword evidence="3" id="KW-1185">Reference proteome</keyword>
<gene>
    <name evidence="2" type="ORF">PCOR1329_LOCUS64069</name>
</gene>
<sequence>AAAQELTLAEAAAQSAAPARRRAAPARRVAAVASAPRRDKRASLAMMNPESAEALGAQKIALGARYVEEAGGSSSAPRGRRQALKAQAEEAEDENHEEDVEVSWVNDDADDEPVDRAGLLHEIHAAHHRCRMHWEQLETQQPREPPGEPPPRARPSIRPGPLSRGGGLHNHLHRHLLLRLLLLLFLLHLLLL</sequence>
<accession>A0ABN9W901</accession>
<evidence type="ECO:0000313" key="3">
    <source>
        <dbReference type="Proteomes" id="UP001189429"/>
    </source>
</evidence>
<feature type="non-terminal residue" evidence="2">
    <location>
        <position position="1"/>
    </location>
</feature>
<comment type="caution">
    <text evidence="2">The sequence shown here is derived from an EMBL/GenBank/DDBJ whole genome shotgun (WGS) entry which is preliminary data.</text>
</comment>